<dbReference type="PANTHER" id="PTHR46825:SF7">
    <property type="entry name" value="D-ALANYL-D-ALANINE CARBOXYPEPTIDASE"/>
    <property type="match status" value="1"/>
</dbReference>
<sequence length="407" mass="42663">MRKSTLPLALTAAGLAVIAALPAAQADHGRGPTDQATRARVAELAQQAVDAGNPGVVVRYDDGRAPVEIAKQAPWTAKDHRLAADDEVRVGSNTKTVVATLVLQLVGEGRVGLDDPVEKWLPGLVPGGSGITLRMLLNHTSGLADYVDDQGVVDSVFGKSTKKWTSRELLAAGTALPPTSAPGTTWKYSNTNYVALGMVLEKATGRCLADLVDQRIVRPLRLKHTYLAADATWRGRHATGYEPDAAHLKALLPPEAPEGLAFVGPEHDEHVDVSGIDPGWGWAAGAVVSTAGEWGRFQTALLSGELLAPAQLAQLRTVVPIGPEAPEGAGYGLGIARIPTPCGVVWGHVGGIPGYLSKTYTDDTGTRSVAVVTMTYYGETEPKADAANKALETAAVCAMFDKPVPQS</sequence>
<gene>
    <name evidence="3" type="ORF">CLV43_11333</name>
</gene>
<proteinExistence type="predicted"/>
<dbReference type="RefSeq" id="WP_106193118.1">
    <property type="nucleotide sequence ID" value="NZ_PVTF01000013.1"/>
</dbReference>
<dbReference type="GO" id="GO:0004180">
    <property type="term" value="F:carboxypeptidase activity"/>
    <property type="evidence" value="ECO:0007669"/>
    <property type="project" value="UniProtKB-KW"/>
</dbReference>
<evidence type="ECO:0000313" key="3">
    <source>
        <dbReference type="EMBL" id="PRY35606.1"/>
    </source>
</evidence>
<dbReference type="Pfam" id="PF00144">
    <property type="entry name" value="Beta-lactamase"/>
    <property type="match status" value="1"/>
</dbReference>
<accession>A0A2T0SQC6</accession>
<keyword evidence="3" id="KW-0378">Hydrolase</keyword>
<dbReference type="InterPro" id="IPR001466">
    <property type="entry name" value="Beta-lactam-related"/>
</dbReference>
<keyword evidence="3" id="KW-0121">Carboxypeptidase</keyword>
<organism evidence="3 4">
    <name type="scientific">Umezawaea tangerina</name>
    <dbReference type="NCBI Taxonomy" id="84725"/>
    <lineage>
        <taxon>Bacteria</taxon>
        <taxon>Bacillati</taxon>
        <taxon>Actinomycetota</taxon>
        <taxon>Actinomycetes</taxon>
        <taxon>Pseudonocardiales</taxon>
        <taxon>Pseudonocardiaceae</taxon>
        <taxon>Umezawaea</taxon>
    </lineage>
</organism>
<keyword evidence="4" id="KW-1185">Reference proteome</keyword>
<dbReference type="Proteomes" id="UP000239494">
    <property type="component" value="Unassembled WGS sequence"/>
</dbReference>
<evidence type="ECO:0000259" key="2">
    <source>
        <dbReference type="Pfam" id="PF00144"/>
    </source>
</evidence>
<dbReference type="EMBL" id="PVTF01000013">
    <property type="protein sequence ID" value="PRY35606.1"/>
    <property type="molecule type" value="Genomic_DNA"/>
</dbReference>
<feature type="signal peptide" evidence="1">
    <location>
        <begin position="1"/>
        <end position="26"/>
    </location>
</feature>
<dbReference type="Gene3D" id="3.40.710.10">
    <property type="entry name" value="DD-peptidase/beta-lactamase superfamily"/>
    <property type="match status" value="1"/>
</dbReference>
<evidence type="ECO:0000313" key="4">
    <source>
        <dbReference type="Proteomes" id="UP000239494"/>
    </source>
</evidence>
<reference evidence="3 4" key="1">
    <citation type="submission" date="2018-03" db="EMBL/GenBank/DDBJ databases">
        <title>Genomic Encyclopedia of Archaeal and Bacterial Type Strains, Phase II (KMG-II): from individual species to whole genera.</title>
        <authorList>
            <person name="Goeker M."/>
        </authorList>
    </citation>
    <scope>NUCLEOTIDE SEQUENCE [LARGE SCALE GENOMIC DNA]</scope>
    <source>
        <strain evidence="3 4">DSM 44720</strain>
    </source>
</reference>
<feature type="domain" description="Beta-lactamase-related" evidence="2">
    <location>
        <begin position="43"/>
        <end position="391"/>
    </location>
</feature>
<name>A0A2T0SQC6_9PSEU</name>
<dbReference type="InterPro" id="IPR050491">
    <property type="entry name" value="AmpC-like"/>
</dbReference>
<dbReference type="PANTHER" id="PTHR46825">
    <property type="entry name" value="D-ALANYL-D-ALANINE-CARBOXYPEPTIDASE/ENDOPEPTIDASE AMPH"/>
    <property type="match status" value="1"/>
</dbReference>
<keyword evidence="3" id="KW-0645">Protease</keyword>
<evidence type="ECO:0000256" key="1">
    <source>
        <dbReference type="SAM" id="SignalP"/>
    </source>
</evidence>
<dbReference type="SUPFAM" id="SSF56601">
    <property type="entry name" value="beta-lactamase/transpeptidase-like"/>
    <property type="match status" value="1"/>
</dbReference>
<comment type="caution">
    <text evidence="3">The sequence shown here is derived from an EMBL/GenBank/DDBJ whole genome shotgun (WGS) entry which is preliminary data.</text>
</comment>
<dbReference type="InterPro" id="IPR012338">
    <property type="entry name" value="Beta-lactam/transpept-like"/>
</dbReference>
<dbReference type="OrthoDB" id="3171327at2"/>
<keyword evidence="1" id="KW-0732">Signal</keyword>
<protein>
    <submittedName>
        <fullName evidence="3">D-alanyl-D-alanine carboxypeptidase</fullName>
    </submittedName>
</protein>
<feature type="chain" id="PRO_5015599279" evidence="1">
    <location>
        <begin position="27"/>
        <end position="407"/>
    </location>
</feature>
<dbReference type="AlphaFoldDB" id="A0A2T0SQC6"/>